<evidence type="ECO:0000259" key="1">
    <source>
        <dbReference type="SMART" id="SM00974"/>
    </source>
</evidence>
<organism evidence="2 3">
    <name type="scientific">Vibrio splendidus 12E03</name>
    <dbReference type="NCBI Taxonomy" id="1191305"/>
    <lineage>
        <taxon>Bacteria</taxon>
        <taxon>Pseudomonadati</taxon>
        <taxon>Pseudomonadota</taxon>
        <taxon>Gammaproteobacteria</taxon>
        <taxon>Vibrionales</taxon>
        <taxon>Vibrionaceae</taxon>
        <taxon>Vibrio</taxon>
    </lineage>
</organism>
<sequence length="130" mass="15049">MVNTEGLVYALKSTRPEFSNALKIGYTTQTLDRRIYNASKSSTYLYADVIPVYKVKVSGISVNAVERCLFAFLEDYRMDITINMKSGKNKRPREWFTVPIEVLKIAVRLIKENRIHLFKYDLSSGTIKMR</sequence>
<dbReference type="RefSeq" id="WP_019823159.1">
    <property type="nucleotide sequence ID" value="NZ_AJZD02000055.1"/>
</dbReference>
<dbReference type="EMBL" id="AJZD02000055">
    <property type="protein sequence ID" value="OEF94495.1"/>
    <property type="molecule type" value="Genomic_DNA"/>
</dbReference>
<dbReference type="SMART" id="SM00974">
    <property type="entry name" value="T5orf172"/>
    <property type="match status" value="1"/>
</dbReference>
<evidence type="ECO:0000313" key="3">
    <source>
        <dbReference type="Proteomes" id="UP000094802"/>
    </source>
</evidence>
<gene>
    <name evidence="2" type="ORF">A142_17025</name>
</gene>
<proteinExistence type="predicted"/>
<feature type="domain" description="Bacteriophage T5 Orf172 DNA-binding" evidence="1">
    <location>
        <begin position="16"/>
        <end position="110"/>
    </location>
</feature>
<dbReference type="InterPro" id="IPR018306">
    <property type="entry name" value="Phage_T5_Orf172_DNA-bd"/>
</dbReference>
<dbReference type="Pfam" id="PF13455">
    <property type="entry name" value="MUG113"/>
    <property type="match status" value="1"/>
</dbReference>
<reference evidence="2 3" key="1">
    <citation type="journal article" date="2012" name="Science">
        <title>Ecological populations of bacteria act as socially cohesive units of antibiotic production and resistance.</title>
        <authorList>
            <person name="Cordero O.X."/>
            <person name="Wildschutte H."/>
            <person name="Kirkup B."/>
            <person name="Proehl S."/>
            <person name="Ngo L."/>
            <person name="Hussain F."/>
            <person name="Le Roux F."/>
            <person name="Mincer T."/>
            <person name="Polz M.F."/>
        </authorList>
    </citation>
    <scope>NUCLEOTIDE SEQUENCE [LARGE SCALE GENOMIC DNA]</scope>
    <source>
        <strain evidence="2 3">12E03</strain>
    </source>
</reference>
<protein>
    <recommendedName>
        <fullName evidence="1">Bacteriophage T5 Orf172 DNA-binding domain-containing protein</fullName>
    </recommendedName>
</protein>
<evidence type="ECO:0000313" key="2">
    <source>
        <dbReference type="EMBL" id="OEF94495.1"/>
    </source>
</evidence>
<dbReference type="OrthoDB" id="9814995at2"/>
<accession>A0A1E5FVI5</accession>
<dbReference type="AlphaFoldDB" id="A0A1E5FVI5"/>
<dbReference type="Proteomes" id="UP000094802">
    <property type="component" value="Unassembled WGS sequence"/>
</dbReference>
<comment type="caution">
    <text evidence="2">The sequence shown here is derived from an EMBL/GenBank/DDBJ whole genome shotgun (WGS) entry which is preliminary data.</text>
</comment>
<name>A0A1E5FVI5_VIBSP</name>